<dbReference type="Gene3D" id="3.30.200.20">
    <property type="entry name" value="Phosphorylase Kinase, domain 1"/>
    <property type="match status" value="1"/>
</dbReference>
<dbReference type="GO" id="GO:0005524">
    <property type="term" value="F:ATP binding"/>
    <property type="evidence" value="ECO:0007669"/>
    <property type="project" value="UniProtKB-UniRule"/>
</dbReference>
<dbReference type="Pfam" id="PF07714">
    <property type="entry name" value="PK_Tyr_Ser-Thr"/>
    <property type="match status" value="1"/>
</dbReference>
<dbReference type="EMBL" id="MVGT01000309">
    <property type="protein sequence ID" value="OVA19016.1"/>
    <property type="molecule type" value="Genomic_DNA"/>
</dbReference>
<evidence type="ECO:0000256" key="2">
    <source>
        <dbReference type="ARBA" id="ARBA00022679"/>
    </source>
</evidence>
<dbReference type="FunFam" id="1.10.510.10:FF:000095">
    <property type="entry name" value="protein STRUBBELIG-RECEPTOR FAMILY 8"/>
    <property type="match status" value="1"/>
</dbReference>
<keyword evidence="3 6" id="KW-0547">Nucleotide-binding</keyword>
<dbReference type="SUPFAM" id="SSF50985">
    <property type="entry name" value="RCC1/BLIP-II"/>
    <property type="match status" value="1"/>
</dbReference>
<evidence type="ECO:0000256" key="5">
    <source>
        <dbReference type="ARBA" id="ARBA00022840"/>
    </source>
</evidence>
<organism evidence="9 10">
    <name type="scientific">Macleaya cordata</name>
    <name type="common">Five-seeded plume-poppy</name>
    <name type="synonym">Bocconia cordata</name>
    <dbReference type="NCBI Taxonomy" id="56857"/>
    <lineage>
        <taxon>Eukaryota</taxon>
        <taxon>Viridiplantae</taxon>
        <taxon>Streptophyta</taxon>
        <taxon>Embryophyta</taxon>
        <taxon>Tracheophyta</taxon>
        <taxon>Spermatophyta</taxon>
        <taxon>Magnoliopsida</taxon>
        <taxon>Ranunculales</taxon>
        <taxon>Papaveraceae</taxon>
        <taxon>Papaveroideae</taxon>
        <taxon>Macleaya</taxon>
    </lineage>
</organism>
<dbReference type="Gene3D" id="2.130.10.30">
    <property type="entry name" value="Regulator of chromosome condensation 1/beta-lactamase-inhibitor protein II"/>
    <property type="match status" value="1"/>
</dbReference>
<dbReference type="GO" id="GO:0004674">
    <property type="term" value="F:protein serine/threonine kinase activity"/>
    <property type="evidence" value="ECO:0007669"/>
    <property type="project" value="UniProtKB-KW"/>
</dbReference>
<gene>
    <name evidence="9" type="ORF">BVC80_8337g3</name>
</gene>
<proteinExistence type="predicted"/>
<dbReference type="Proteomes" id="UP000195402">
    <property type="component" value="Unassembled WGS sequence"/>
</dbReference>
<dbReference type="CDD" id="cd14066">
    <property type="entry name" value="STKc_IRAK"/>
    <property type="match status" value="1"/>
</dbReference>
<dbReference type="InterPro" id="IPR000719">
    <property type="entry name" value="Prot_kinase_dom"/>
</dbReference>
<dbReference type="PANTHER" id="PTHR46146:SF4">
    <property type="entry name" value="SERINE_THREONINE-PROTEIN KINASE-LIKE PROTEIN CCR4"/>
    <property type="match status" value="1"/>
</dbReference>
<protein>
    <submittedName>
        <fullName evidence="9">Protein kinase domain</fullName>
    </submittedName>
</protein>
<evidence type="ECO:0000313" key="9">
    <source>
        <dbReference type="EMBL" id="OVA19016.1"/>
    </source>
</evidence>
<dbReference type="AlphaFoldDB" id="A0A200R8K1"/>
<feature type="domain" description="Protein kinase" evidence="8">
    <location>
        <begin position="461"/>
        <end position="754"/>
    </location>
</feature>
<dbReference type="FunCoup" id="A0A200R8K1">
    <property type="interactions" value="573"/>
</dbReference>
<dbReference type="PROSITE" id="PS00107">
    <property type="entry name" value="PROTEIN_KINASE_ATP"/>
    <property type="match status" value="1"/>
</dbReference>
<dbReference type="InterPro" id="IPR009091">
    <property type="entry name" value="RCC1/BLIP-II"/>
</dbReference>
<dbReference type="InterPro" id="IPR017441">
    <property type="entry name" value="Protein_kinase_ATP_BS"/>
</dbReference>
<reference evidence="9 10" key="1">
    <citation type="journal article" date="2017" name="Mol. Plant">
        <title>The Genome of Medicinal Plant Macleaya cordata Provides New Insights into Benzylisoquinoline Alkaloids Metabolism.</title>
        <authorList>
            <person name="Liu X."/>
            <person name="Liu Y."/>
            <person name="Huang P."/>
            <person name="Ma Y."/>
            <person name="Qing Z."/>
            <person name="Tang Q."/>
            <person name="Cao H."/>
            <person name="Cheng P."/>
            <person name="Zheng Y."/>
            <person name="Yuan Z."/>
            <person name="Zhou Y."/>
            <person name="Liu J."/>
            <person name="Tang Z."/>
            <person name="Zhuo Y."/>
            <person name="Zhang Y."/>
            <person name="Yu L."/>
            <person name="Huang J."/>
            <person name="Yang P."/>
            <person name="Peng Q."/>
            <person name="Zhang J."/>
            <person name="Jiang W."/>
            <person name="Zhang Z."/>
            <person name="Lin K."/>
            <person name="Ro D.K."/>
            <person name="Chen X."/>
            <person name="Xiong X."/>
            <person name="Shang Y."/>
            <person name="Huang S."/>
            <person name="Zeng J."/>
        </authorList>
    </citation>
    <scope>NUCLEOTIDE SEQUENCE [LARGE SCALE GENOMIC DNA]</scope>
    <source>
        <strain evidence="10">cv. BLH2017</strain>
        <tissue evidence="9">Root</tissue>
    </source>
</reference>
<keyword evidence="7" id="KW-0812">Transmembrane</keyword>
<keyword evidence="1" id="KW-0723">Serine/threonine-protein kinase</keyword>
<evidence type="ECO:0000256" key="1">
    <source>
        <dbReference type="ARBA" id="ARBA00022527"/>
    </source>
</evidence>
<evidence type="ECO:0000256" key="7">
    <source>
        <dbReference type="SAM" id="Phobius"/>
    </source>
</evidence>
<accession>A0A200R8K1</accession>
<feature type="transmembrane region" description="Helical" evidence="7">
    <location>
        <begin position="368"/>
        <end position="390"/>
    </location>
</feature>
<dbReference type="InterPro" id="IPR001245">
    <property type="entry name" value="Ser-Thr/Tyr_kinase_cat_dom"/>
</dbReference>
<dbReference type="Pfam" id="PF13540">
    <property type="entry name" value="RCC1_2"/>
    <property type="match status" value="2"/>
</dbReference>
<dbReference type="PROSITE" id="PS00108">
    <property type="entry name" value="PROTEIN_KINASE_ST"/>
    <property type="match status" value="1"/>
</dbReference>
<dbReference type="Gene3D" id="1.10.510.10">
    <property type="entry name" value="Transferase(Phosphotransferase) domain 1"/>
    <property type="match status" value="1"/>
</dbReference>
<dbReference type="STRING" id="56857.A0A200R8K1"/>
<evidence type="ECO:0000256" key="4">
    <source>
        <dbReference type="ARBA" id="ARBA00022777"/>
    </source>
</evidence>
<keyword evidence="10" id="KW-1185">Reference proteome</keyword>
<evidence type="ECO:0000256" key="3">
    <source>
        <dbReference type="ARBA" id="ARBA00022741"/>
    </source>
</evidence>
<keyword evidence="7" id="KW-1133">Transmembrane helix</keyword>
<keyword evidence="2" id="KW-0808">Transferase</keyword>
<dbReference type="InterPro" id="IPR011009">
    <property type="entry name" value="Kinase-like_dom_sf"/>
</dbReference>
<evidence type="ECO:0000256" key="6">
    <source>
        <dbReference type="PROSITE-ProRule" id="PRU10141"/>
    </source>
</evidence>
<dbReference type="PROSITE" id="PS50011">
    <property type="entry name" value="PROTEIN_KINASE_DOM"/>
    <property type="match status" value="1"/>
</dbReference>
<feature type="binding site" evidence="6">
    <location>
        <position position="489"/>
    </location>
    <ligand>
        <name>ATP</name>
        <dbReference type="ChEBI" id="CHEBI:30616"/>
    </ligand>
</feature>
<dbReference type="InParanoid" id="A0A200R8K1"/>
<evidence type="ECO:0000313" key="10">
    <source>
        <dbReference type="Proteomes" id="UP000195402"/>
    </source>
</evidence>
<name>A0A200R8K1_MACCD</name>
<dbReference type="OrthoDB" id="61110at2759"/>
<keyword evidence="5 6" id="KW-0067">ATP-binding</keyword>
<dbReference type="SMART" id="SM00220">
    <property type="entry name" value="S_TKc"/>
    <property type="match status" value="1"/>
</dbReference>
<comment type="caution">
    <text evidence="9">The sequence shown here is derived from an EMBL/GenBank/DDBJ whole genome shotgun (WGS) entry which is preliminary data.</text>
</comment>
<dbReference type="PANTHER" id="PTHR46146">
    <property type="entry name" value="SERINE/THREONINE-PROTEIN KINASE-LIKE PROTEIN CCR4"/>
    <property type="match status" value="1"/>
</dbReference>
<keyword evidence="7" id="KW-0472">Membrane</keyword>
<dbReference type="InterPro" id="IPR008271">
    <property type="entry name" value="Ser/Thr_kinase_AS"/>
</dbReference>
<evidence type="ECO:0000259" key="8">
    <source>
        <dbReference type="PROSITE" id="PS50011"/>
    </source>
</evidence>
<sequence>MDFEFILVLQIILLLSFNFQFIIPSSASLSTLSISETSNQVLVCSLIPSNSNTNWKSVLNCTNFPIGNQIPVNSPNVSISAITAGNGFECLISPKSPSICTLGCWRFSGNGTNLRYKRIYKGPMLDELDAGNSHICARIRSTNRVKCWQWPDFDSGARVNLSGIAVGGEFLCGFNESKKINCLGYDQGILNSVPTGDFSVIEAGNEHVCAISTDGSLNCWGKIEGKIPTGEFKKLALGNNRSCALRENGTIVCWGENDFNLPQDLQGMEFTLIEAKNSVFCGILARNFSVFCWGNDEFFSPYSMVFGHVQAGPCTTECPCKFLPGSGYFCNEGSGICPPCSNRTTALPLPPSKTESDSSNGGNDKRKLAFLVLGCVGTFSLVIISCFFLFKFCKARVCRVHDSGRLDQVIVEPPPIGSTRHGEPQIRPVQASLEKRLSQLYSMSHLEEFTLEMLLKVTGNFSKENKIGHGSFGFVYRATLDDGREVAIKRAELLMTTSSYAAGAAGTKRQDDKENAFISELAHLSRLNHKNLVRLLGYCDEENERVLVYEYMAHGTLHDHLHKFETAPPLNSWTARLKVALDAARGIEYLHTYAVPSIIHRDIKSSNILLDASWTAKVSDFGLSLMGPEDHESHLSLRAAGTVGYMDPEYYRLQQLTTKSDVYSFGVLLLELLSGFKAIHPNEAGVPRNVVDFAVPYIIDDEIHCLLDPKLPAPTPYEIEAVTYVGYLAADCVNLEGRNRPSMTEVVSSLEKALAACEAPQILSRSTTRSAST</sequence>
<dbReference type="SUPFAM" id="SSF56112">
    <property type="entry name" value="Protein kinase-like (PK-like)"/>
    <property type="match status" value="1"/>
</dbReference>
<dbReference type="OMA" id="HVCGLVN"/>
<keyword evidence="4 9" id="KW-0418">Kinase</keyword>